<dbReference type="PANTHER" id="PTHR11102">
    <property type="entry name" value="SEL-1-LIKE PROTEIN"/>
    <property type="match status" value="1"/>
</dbReference>
<dbReference type="EMBL" id="CP033361">
    <property type="protein sequence ID" value="QKC77141.1"/>
    <property type="molecule type" value="Genomic_DNA"/>
</dbReference>
<keyword evidence="3" id="KW-1185">Reference proteome</keyword>
<accession>A0A6M7UIM5</accession>
<dbReference type="KEGG" id="merd:EB233_17885"/>
<keyword evidence="1" id="KW-0732">Signal</keyword>
<gene>
    <name evidence="2" type="ORF">EB233_17885</name>
</gene>
<evidence type="ECO:0000256" key="1">
    <source>
        <dbReference type="SAM" id="SignalP"/>
    </source>
</evidence>
<dbReference type="InterPro" id="IPR011990">
    <property type="entry name" value="TPR-like_helical_dom_sf"/>
</dbReference>
<dbReference type="Pfam" id="PF08238">
    <property type="entry name" value="Sel1"/>
    <property type="match status" value="3"/>
</dbReference>
<proteinExistence type="predicted"/>
<dbReference type="PANTHER" id="PTHR11102:SF160">
    <property type="entry name" value="ERAD-ASSOCIATED E3 UBIQUITIN-PROTEIN LIGASE COMPONENT HRD3"/>
    <property type="match status" value="1"/>
</dbReference>
<dbReference type="InterPro" id="IPR006597">
    <property type="entry name" value="Sel1-like"/>
</dbReference>
<dbReference type="InterPro" id="IPR050767">
    <property type="entry name" value="Sel1_AlgK"/>
</dbReference>
<dbReference type="SMART" id="SM00671">
    <property type="entry name" value="SEL1"/>
    <property type="match status" value="3"/>
</dbReference>
<dbReference type="AlphaFoldDB" id="A0A6M7UIM5"/>
<name>A0A6M7UIM5_9HYPH</name>
<organism evidence="2 3">
    <name type="scientific">Mesorhizobium erdmanii</name>
    <dbReference type="NCBI Taxonomy" id="1777866"/>
    <lineage>
        <taxon>Bacteria</taxon>
        <taxon>Pseudomonadati</taxon>
        <taxon>Pseudomonadota</taxon>
        <taxon>Alphaproteobacteria</taxon>
        <taxon>Hyphomicrobiales</taxon>
        <taxon>Phyllobacteriaceae</taxon>
        <taxon>Mesorhizobium</taxon>
    </lineage>
</organism>
<feature type="signal peptide" evidence="1">
    <location>
        <begin position="1"/>
        <end position="36"/>
    </location>
</feature>
<reference evidence="2 3" key="1">
    <citation type="submission" date="2018-10" db="EMBL/GenBank/DDBJ databases">
        <authorList>
            <person name="Perry B.J."/>
            <person name="Sullivan J.T."/>
            <person name="Murphy R.J.T."/>
            <person name="Ramsay J.P."/>
            <person name="Ronson C.W."/>
        </authorList>
    </citation>
    <scope>NUCLEOTIDE SEQUENCE [LARGE SCALE GENOMIC DNA]</scope>
    <source>
        <strain evidence="2 3">NZP2014</strain>
    </source>
</reference>
<feature type="chain" id="PRO_5026888221" evidence="1">
    <location>
        <begin position="37"/>
        <end position="283"/>
    </location>
</feature>
<evidence type="ECO:0000313" key="3">
    <source>
        <dbReference type="Proteomes" id="UP000503339"/>
    </source>
</evidence>
<protein>
    <submittedName>
        <fullName evidence="2">Sel1 repeat family protein</fullName>
    </submittedName>
</protein>
<evidence type="ECO:0000313" key="2">
    <source>
        <dbReference type="EMBL" id="QKC77141.1"/>
    </source>
</evidence>
<dbReference type="RefSeq" id="WP_064988426.1">
    <property type="nucleotide sequence ID" value="NZ_CP033361.1"/>
</dbReference>
<dbReference type="Gene3D" id="1.25.40.10">
    <property type="entry name" value="Tetratricopeptide repeat domain"/>
    <property type="match status" value="1"/>
</dbReference>
<dbReference type="Proteomes" id="UP000503339">
    <property type="component" value="Chromosome"/>
</dbReference>
<sequence>MRISELLKSTPELLRSSVLSALVAFAIFGAVGQAMAFDDKVFDDKTGVKPQSSPWAVFQFGFSAYKNGHKEQAAEAYKYAAENGQIGATWKLARMYAEGDGVARDDYEAFKFFSEIVDQDVEPGSPEESYVSDALVALGDYLRKGIPGSPVTENEVAAQEYYMRAAANYRNPNAQFEMGQMFLKGEGGVKASVKQAGRWFQLAAEKGHAGAQATLGHLLFQSGKIVRGLAMMTAALERASPTDQPWIRGMQEEAFAAAGEADRRTAISLADDILTKGTANADQ</sequence>
<dbReference type="SUPFAM" id="SSF81901">
    <property type="entry name" value="HCP-like"/>
    <property type="match status" value="1"/>
</dbReference>